<dbReference type="AlphaFoldDB" id="A0A6P4YHD0"/>
<feature type="compositionally biased region" description="Polar residues" evidence="3">
    <location>
        <begin position="103"/>
        <end position="124"/>
    </location>
</feature>
<evidence type="ECO:0000313" key="5">
    <source>
        <dbReference type="Proteomes" id="UP000515135"/>
    </source>
</evidence>
<evidence type="ECO:0000259" key="4">
    <source>
        <dbReference type="PROSITE" id="PS51915"/>
    </source>
</evidence>
<feature type="compositionally biased region" description="Low complexity" evidence="3">
    <location>
        <begin position="161"/>
        <end position="170"/>
    </location>
</feature>
<protein>
    <submittedName>
        <fullName evidence="6">Uncharacterized protein LOC109473264</fullName>
    </submittedName>
</protein>
<proteinExistence type="predicted"/>
<feature type="binding site" evidence="1">
    <location>
        <position position="81"/>
    </location>
    <ligand>
        <name>Zn(2+)</name>
        <dbReference type="ChEBI" id="CHEBI:29105"/>
    </ligand>
</feature>
<feature type="binding site" evidence="1">
    <location>
        <position position="78"/>
    </location>
    <ligand>
        <name>Zn(2+)</name>
        <dbReference type="ChEBI" id="CHEBI:29105"/>
    </ligand>
</feature>
<dbReference type="InterPro" id="IPR012934">
    <property type="entry name" value="Znf_AD"/>
</dbReference>
<dbReference type="PROSITE" id="PS51915">
    <property type="entry name" value="ZAD"/>
    <property type="match status" value="1"/>
</dbReference>
<keyword evidence="1" id="KW-0862">Zinc</keyword>
<keyword evidence="1" id="KW-0479">Metal-binding</keyword>
<feature type="domain" description="ZAD" evidence="4">
    <location>
        <begin position="22"/>
        <end position="105"/>
    </location>
</feature>
<dbReference type="InterPro" id="IPR046496">
    <property type="entry name" value="DUF6589"/>
</dbReference>
<gene>
    <name evidence="6" type="primary">LOC109473264</name>
</gene>
<dbReference type="KEGG" id="bbel:109473264"/>
<evidence type="ECO:0000256" key="2">
    <source>
        <dbReference type="SAM" id="Coils"/>
    </source>
</evidence>
<sequence>MLSSRPPNPGGAAVCKSQKDDPKCRLCQKSLMINGIIHHANNLFKLKRSSQDTETPAARLQRLGVPIERDPTLSDVICQACYRQIPRMEKVQATLTAWKDKTPVTTEPSSPRNARGLTYTTPSKSPAHRQPPPSPSVRGTSTKRRGLTYTPGKSPARKRSTTSTRTTSSSENIPPPPQNSHRDSFPSGGDATKVEVHVQFPSDKVPRVKKMEGGVKSIVQQLTNGKWGAAASSILKHEEMTVALRGKVAEAITQEGKMLGAVSVLGRTAPKDLLSFKLENFDKELKSHAPWLNSCLQGACGDDSRTARCTAASVLLRVRHPKLSAIQYRNSFVALHGGAKKVVYERLNKQQLCMSHTMTLQKQTEFGQGRDDTVLAWKSHVEAQKETVSLLNALREELQEQERVDRKASLDTSGKSTISSSDLQDLDFSFQTYEPPQPSMDLDLGVMPLSEEKPTAPAVTLTEILNSIAGYKEETYKLAEQAINSITAQDQGHSPLDIVIKATKTATETPLKTYQIIIDNVDFTISAKHQSSSSLNQLIHWIQQYGALDRSQTRAGDDRPQKSLDDFRLEEAMPTEQVQLDLKRDYTILVVRDLVKYLAAFKVFKDVVVRHIPHEYSAEMEQPSEQTWLGLQFKNENLSKDMTDILRTIQTNYVPCEVDEDGNITAIVQRILLGGDWLTEERAEGVQAAFKDGDTPAERLDGVQPKHELWHQTRTLCVTYNDIFDKNSAGDRASLRANMNVIGASNARKGPHAAYDAWSELFEKDRIAFIICAAKKIFRLQSEHDPPESIVPDQIMDGDRHTRSDWLHSRAAEIVDLAFQDEAAATNRIVEGIESSRFKCRQEGCNKSYVRPRARELHEQSKHNLYVPRSQSSEKSKEDGVKNYQAAKLSMALLIKNLKDATREGDGERVARCLKMALLFFRAYGHTKYAMGTFLFFVRVEALLPANLAHSLKWNRFINTAGGKGRNIPLDLRLEQMNNLLKAFLKHLGPNLNETTAARIADCIGQLEAILKRIDSDLGVTRARGYHHKGDPTEDIFKLVEQYEQANVLEYQPGRQYNAFPGFQRDLLAKLNVSQMAYWMQSKLKHWKALYE</sequence>
<feature type="coiled-coil region" evidence="2">
    <location>
        <begin position="381"/>
        <end position="411"/>
    </location>
</feature>
<feature type="region of interest" description="Disordered" evidence="3">
    <location>
        <begin position="101"/>
        <end position="190"/>
    </location>
</feature>
<dbReference type="GO" id="GO:0008270">
    <property type="term" value="F:zinc ion binding"/>
    <property type="evidence" value="ECO:0007669"/>
    <property type="project" value="UniProtKB-UniRule"/>
</dbReference>
<keyword evidence="1" id="KW-0863">Zinc-finger</keyword>
<dbReference type="Pfam" id="PF20231">
    <property type="entry name" value="DUF6589"/>
    <property type="match status" value="1"/>
</dbReference>
<dbReference type="OrthoDB" id="5952546at2759"/>
<evidence type="ECO:0000313" key="6">
    <source>
        <dbReference type="RefSeq" id="XP_019628700.1"/>
    </source>
</evidence>
<evidence type="ECO:0000256" key="1">
    <source>
        <dbReference type="PROSITE-ProRule" id="PRU01263"/>
    </source>
</evidence>
<keyword evidence="5" id="KW-1185">Reference proteome</keyword>
<name>A0A6P4YHD0_BRABE</name>
<keyword evidence="2" id="KW-0175">Coiled coil</keyword>
<reference evidence="6" key="1">
    <citation type="submission" date="2025-08" db="UniProtKB">
        <authorList>
            <consortium name="RefSeq"/>
        </authorList>
    </citation>
    <scope>IDENTIFICATION</scope>
    <source>
        <tissue evidence="6">Gonad</tissue>
    </source>
</reference>
<feature type="binding site" evidence="1">
    <location>
        <position position="27"/>
    </location>
    <ligand>
        <name>Zn(2+)</name>
        <dbReference type="ChEBI" id="CHEBI:29105"/>
    </ligand>
</feature>
<dbReference type="RefSeq" id="XP_019628700.1">
    <property type="nucleotide sequence ID" value="XM_019773141.1"/>
</dbReference>
<dbReference type="GeneID" id="109473264"/>
<feature type="binding site" evidence="1">
    <location>
        <position position="24"/>
    </location>
    <ligand>
        <name>Zn(2+)</name>
        <dbReference type="ChEBI" id="CHEBI:29105"/>
    </ligand>
</feature>
<dbReference type="Proteomes" id="UP000515135">
    <property type="component" value="Unplaced"/>
</dbReference>
<evidence type="ECO:0000256" key="3">
    <source>
        <dbReference type="SAM" id="MobiDB-lite"/>
    </source>
</evidence>
<accession>A0A6P4YHD0</accession>
<dbReference type="GO" id="GO:0005634">
    <property type="term" value="C:nucleus"/>
    <property type="evidence" value="ECO:0007669"/>
    <property type="project" value="InterPro"/>
</dbReference>
<dbReference type="PROSITE" id="PS00028">
    <property type="entry name" value="ZINC_FINGER_C2H2_1"/>
    <property type="match status" value="1"/>
</dbReference>
<organism evidence="5 6">
    <name type="scientific">Branchiostoma belcheri</name>
    <name type="common">Amphioxus</name>
    <dbReference type="NCBI Taxonomy" id="7741"/>
    <lineage>
        <taxon>Eukaryota</taxon>
        <taxon>Metazoa</taxon>
        <taxon>Chordata</taxon>
        <taxon>Cephalochordata</taxon>
        <taxon>Leptocardii</taxon>
        <taxon>Amphioxiformes</taxon>
        <taxon>Branchiostomatidae</taxon>
        <taxon>Branchiostoma</taxon>
    </lineage>
</organism>
<dbReference type="InterPro" id="IPR013087">
    <property type="entry name" value="Znf_C2H2_type"/>
</dbReference>